<protein>
    <recommendedName>
        <fullName evidence="2">RNA polymerase sigma-70 region 2 domain-containing protein</fullName>
    </recommendedName>
</protein>
<dbReference type="InterPro" id="IPR007627">
    <property type="entry name" value="RNA_pol_sigma70_r2"/>
</dbReference>
<dbReference type="InterPro" id="IPR036388">
    <property type="entry name" value="WH-like_DNA-bd_sf"/>
</dbReference>
<dbReference type="EMBL" id="WXEW01000009">
    <property type="protein sequence ID" value="NAS25686.1"/>
    <property type="molecule type" value="Genomic_DNA"/>
</dbReference>
<dbReference type="InterPro" id="IPR013325">
    <property type="entry name" value="RNA_pol_sigma_r2"/>
</dbReference>
<evidence type="ECO:0000259" key="2">
    <source>
        <dbReference type="Pfam" id="PF04542"/>
    </source>
</evidence>
<dbReference type="Gene3D" id="1.10.10.10">
    <property type="entry name" value="Winged helix-like DNA-binding domain superfamily/Winged helix DNA-binding domain"/>
    <property type="match status" value="1"/>
</dbReference>
<evidence type="ECO:0000313" key="4">
    <source>
        <dbReference type="Proteomes" id="UP000479526"/>
    </source>
</evidence>
<sequence length="90" mass="10184">MNRPAAQETLVRAWRAYDRYDERRGTLRVWLYRDVLCWTARETAGLLDATVASVNSALQRARATMRAAAPDPDPGAERLAPSSRPERREG</sequence>
<dbReference type="Pfam" id="PF04542">
    <property type="entry name" value="Sigma70_r2"/>
    <property type="match status" value="1"/>
</dbReference>
<reference evidence="3 4" key="1">
    <citation type="submission" date="2020-01" db="EMBL/GenBank/DDBJ databases">
        <title>Herbidospora sp. NEAU-GS84 nov., a novel actinomycete isolated from soil.</title>
        <authorList>
            <person name="Han L."/>
        </authorList>
    </citation>
    <scope>NUCLEOTIDE SEQUENCE [LARGE SCALE GENOMIC DNA]</scope>
    <source>
        <strain evidence="3 4">NEAU-GS84</strain>
    </source>
</reference>
<organism evidence="3 4">
    <name type="scientific">Herbidospora solisilvae</name>
    <dbReference type="NCBI Taxonomy" id="2696284"/>
    <lineage>
        <taxon>Bacteria</taxon>
        <taxon>Bacillati</taxon>
        <taxon>Actinomycetota</taxon>
        <taxon>Actinomycetes</taxon>
        <taxon>Streptosporangiales</taxon>
        <taxon>Streptosporangiaceae</taxon>
        <taxon>Herbidospora</taxon>
    </lineage>
</organism>
<evidence type="ECO:0000313" key="3">
    <source>
        <dbReference type="EMBL" id="NAS25686.1"/>
    </source>
</evidence>
<feature type="domain" description="RNA polymerase sigma-70 region 2" evidence="2">
    <location>
        <begin position="6"/>
        <end position="33"/>
    </location>
</feature>
<comment type="caution">
    <text evidence="3">The sequence shown here is derived from an EMBL/GenBank/DDBJ whole genome shotgun (WGS) entry which is preliminary data.</text>
</comment>
<proteinExistence type="predicted"/>
<accession>A0A7C9J678</accession>
<feature type="region of interest" description="Disordered" evidence="1">
    <location>
        <begin position="63"/>
        <end position="90"/>
    </location>
</feature>
<evidence type="ECO:0000256" key="1">
    <source>
        <dbReference type="SAM" id="MobiDB-lite"/>
    </source>
</evidence>
<keyword evidence="4" id="KW-1185">Reference proteome</keyword>
<dbReference type="AlphaFoldDB" id="A0A7C9J678"/>
<name>A0A7C9J678_9ACTN</name>
<gene>
    <name evidence="3" type="ORF">GT755_28870</name>
</gene>
<dbReference type="GO" id="GO:0006352">
    <property type="term" value="P:DNA-templated transcription initiation"/>
    <property type="evidence" value="ECO:0007669"/>
    <property type="project" value="InterPro"/>
</dbReference>
<dbReference type="Proteomes" id="UP000479526">
    <property type="component" value="Unassembled WGS sequence"/>
</dbReference>
<dbReference type="RefSeq" id="WP_161482732.1">
    <property type="nucleotide sequence ID" value="NZ_WXEW01000009.1"/>
</dbReference>
<dbReference type="SUPFAM" id="SSF88946">
    <property type="entry name" value="Sigma2 domain of RNA polymerase sigma factors"/>
    <property type="match status" value="1"/>
</dbReference>
<dbReference type="GO" id="GO:0003700">
    <property type="term" value="F:DNA-binding transcription factor activity"/>
    <property type="evidence" value="ECO:0007669"/>
    <property type="project" value="InterPro"/>
</dbReference>